<evidence type="ECO:0000313" key="7">
    <source>
        <dbReference type="Proteomes" id="UP000515121"/>
    </source>
</evidence>
<dbReference type="InterPro" id="IPR032675">
    <property type="entry name" value="LRR_dom_sf"/>
</dbReference>
<dbReference type="SUPFAM" id="SSF52058">
    <property type="entry name" value="L domain-like"/>
    <property type="match status" value="3"/>
</dbReference>
<evidence type="ECO:0000256" key="2">
    <source>
        <dbReference type="ARBA" id="ARBA00022741"/>
    </source>
</evidence>
<keyword evidence="2" id="KW-0547">Nucleotide-binding</keyword>
<keyword evidence="7" id="KW-1185">Reference proteome</keyword>
<dbReference type="Proteomes" id="UP000515121">
    <property type="component" value="Unplaced"/>
</dbReference>
<accession>A0A6P5WVU1</accession>
<dbReference type="SUPFAM" id="SSF52540">
    <property type="entry name" value="P-loop containing nucleoside triphosphate hydrolases"/>
    <property type="match status" value="1"/>
</dbReference>
<evidence type="ECO:0000259" key="6">
    <source>
        <dbReference type="SMART" id="SM00382"/>
    </source>
</evidence>
<dbReference type="SMART" id="SM00382">
    <property type="entry name" value="AAA"/>
    <property type="match status" value="1"/>
</dbReference>
<evidence type="ECO:0000256" key="5">
    <source>
        <dbReference type="SAM" id="Coils"/>
    </source>
</evidence>
<name>A0A6P5WVU1_DURZI</name>
<evidence type="ECO:0000313" key="8">
    <source>
        <dbReference type="RefSeq" id="XP_022719621.1"/>
    </source>
</evidence>
<evidence type="ECO:0000256" key="4">
    <source>
        <dbReference type="ARBA" id="ARBA00022840"/>
    </source>
</evidence>
<dbReference type="InterPro" id="IPR057135">
    <property type="entry name" value="At4g27190-like_LRR"/>
</dbReference>
<feature type="coiled-coil region" evidence="5">
    <location>
        <begin position="34"/>
        <end position="100"/>
    </location>
</feature>
<evidence type="ECO:0000256" key="3">
    <source>
        <dbReference type="ARBA" id="ARBA00022821"/>
    </source>
</evidence>
<keyword evidence="4" id="KW-0067">ATP-binding</keyword>
<dbReference type="Pfam" id="PF23247">
    <property type="entry name" value="LRR_RPS2"/>
    <property type="match status" value="5"/>
</dbReference>
<dbReference type="InterPro" id="IPR003593">
    <property type="entry name" value="AAA+_ATPase"/>
</dbReference>
<sequence>MNYCTAVAAGVTTFIANEVAKCMFVPLKPHIDYIRNRNKNLEEFKKKIDLLKDERGRVKNAVDAAERNGEKIEEGVNKWLISVDEKINDEAEKVKALEDKAKKRCFIGLCPNLKSYYQLGKKVEEDARVVAELLEQGRFDRVSYRLALEGIGTMPVKDYEAFESRTSTLAGIMEAIRDPKVGMIGVHGMAGVGKTTLVKEVARKVREESLFDEVVMATISHNPNIRNIQGEIADMLGLRFDQEAETGRAMRLRQCFELRNDKKILVILDDIWERFDLEAIGIWFEEDGNRAVDEKQGAMMQNIGRSSFNKFSTVRKILLTSRSQDVLGHMKSERKFEIRILSQEEAMALFTKIVGDTVEKPDFRSIAKQVVDKTDGLPVAISVIAKALKEKGLDIWEDALRQLGSSTPTNIEGMQKGVYSIIELSYNSLESEEARSLLQLCSWRPLGSRIYVPYLLRSSLGLDLLGDVKTLKEARNSLNTLLDKLKASGLLHEGDSNGYVKMHDLVRNVCILITSGDEQIIVTEEADLKELLKKRKLKNCKGINLVYSEIHELPYTLECPKLKFLAMWSEDPLSEVSDNFFIEMKELKVLQLGGMGFSSLPKSFVSLTNLQTLFLDDCKLHNIAIIGELKKLDILTLNGSRIEQLPREIGQLTHLRLLDLTDCSKLVVIPENVISSLTCLEELYMGNSFDRWDVEGNARLAELKDLCYLTTLDVQIRDAQILRGDLLSGKLKRYKIFLGDGWDWSAEHGYSRTLKLKLNTSFNLDDGITMLLKNSEDLYVDELKGVSSVLYDLDKTGFPDLKSLHVQNNSEIQCIIDSSDRIAFPILESLYLHSLVNLRKICGEVDVGSFAGLRIVKVGNCNTLENLFSFSLAITLSQLQEIEVIDCTKVIGIVTAEREQSNKASNQFGLRQLRSLTLQRLPELISFCSEEKKHSTSQPGLINTRSLPLFTEKMLFRYLENLRLSSMNIESIWHNQLFKLSSSVQNLTSLMIENCDNLKHLLSSTMARSLVNLKSFEIIKCKSLREIICTEDTEDDKATISFPQLNSLKLKDLQYLIGFCSETHIVEFPTLKLLEIDNCLELKGFMYKSTIQEHFSTQAFFNEKVAFPCLEKMTISRLRKMKIIWHNQLFVNSFSKLEEVTVEHCNELLTFFPSNFLGTFQRLHTLTVSNCGSLEQVFELQTLSMEKTHVVASKLRELNISRLPRLRYIWCTKDPQGIFTFENLRILDVDNCRSLKNVFPASVARVLPQLKDLRVAYCGVEEIISKDEGLETAITFEFDQVSSLILWDLPKLKCFYPGMHKTTWRMLKELKAYHCNKLKIFGTERLNLRDMNEDGHLFESPIQPPLFSVEKVIPKLEELALDGNDIEAICDTQASRSLFHEIKALSVHCYHDEYAIFPITFLERFYNLEWLEVICCNFKELFSYKGDVNEEIQVGTYSRIRKLKLAFLHNLQYLWGKDSRISQILPNLENLEVLSCDNLITLGLFSASFTNLKILDVWGCYALINLVASSAAQSLVHLEKMVVTECVSVKEIVGNEGDEQTYNIAFAKLKCLELQHLPNLTSFSSSNHTFEFPSLEEVIVSQCPELKIFSRGNLNVPMLRRVQVKGQDYKVGYQGMVYLVLSKFSMSREIWSHNLQRNLDFKSLKLLRVYDCHGLKFIFTVSMALDLLQLEEITVKNCPAMEQIIINDGVEQRAVTDTIMFPWLKFITLESCTNLTSFLRGSNTMECPLLKQIIIADCPKMIAFASTFLREQDIETVGEGNLTMLGIAQFFSDQVSLFSSYV</sequence>
<feature type="domain" description="AAA+ ATPase" evidence="6">
    <location>
        <begin position="180"/>
        <end position="342"/>
    </location>
</feature>
<dbReference type="OrthoDB" id="1747797at2759"/>
<evidence type="ECO:0000256" key="1">
    <source>
        <dbReference type="ARBA" id="ARBA00008894"/>
    </source>
</evidence>
<proteinExistence type="inferred from homology"/>
<dbReference type="InterPro" id="IPR002182">
    <property type="entry name" value="NB-ARC"/>
</dbReference>
<protein>
    <submittedName>
        <fullName evidence="8">Uncharacterized protein LOC111277438</fullName>
    </submittedName>
</protein>
<dbReference type="GeneID" id="111277438"/>
<reference evidence="8" key="1">
    <citation type="submission" date="2025-08" db="UniProtKB">
        <authorList>
            <consortium name="RefSeq"/>
        </authorList>
    </citation>
    <scope>IDENTIFICATION</scope>
    <source>
        <tissue evidence="8">Fruit stalk</tissue>
    </source>
</reference>
<dbReference type="Pfam" id="PF00931">
    <property type="entry name" value="NB-ARC"/>
    <property type="match status" value="1"/>
</dbReference>
<keyword evidence="5" id="KW-0175">Coiled coil</keyword>
<dbReference type="InterPro" id="IPR050905">
    <property type="entry name" value="Plant_NBS-LRR"/>
</dbReference>
<dbReference type="KEGG" id="dzi:111277438"/>
<dbReference type="RefSeq" id="XP_022719621.1">
    <property type="nucleotide sequence ID" value="XM_022863886.1"/>
</dbReference>
<dbReference type="Gene3D" id="3.80.10.10">
    <property type="entry name" value="Ribonuclease Inhibitor"/>
    <property type="match status" value="6"/>
</dbReference>
<keyword evidence="3" id="KW-0611">Plant defense</keyword>
<dbReference type="InterPro" id="IPR027417">
    <property type="entry name" value="P-loop_NTPase"/>
</dbReference>
<dbReference type="PANTHER" id="PTHR33463">
    <property type="entry name" value="NB-ARC DOMAIN-CONTAINING PROTEIN-RELATED"/>
    <property type="match status" value="1"/>
</dbReference>
<dbReference type="GO" id="GO:0005524">
    <property type="term" value="F:ATP binding"/>
    <property type="evidence" value="ECO:0007669"/>
    <property type="project" value="UniProtKB-KW"/>
</dbReference>
<dbReference type="GO" id="GO:0006952">
    <property type="term" value="P:defense response"/>
    <property type="evidence" value="ECO:0007669"/>
    <property type="project" value="UniProtKB-KW"/>
</dbReference>
<comment type="similarity">
    <text evidence="1">Belongs to the disease resistance NB-LRR family.</text>
</comment>
<organism evidence="7 8">
    <name type="scientific">Durio zibethinus</name>
    <name type="common">Durian</name>
    <dbReference type="NCBI Taxonomy" id="66656"/>
    <lineage>
        <taxon>Eukaryota</taxon>
        <taxon>Viridiplantae</taxon>
        <taxon>Streptophyta</taxon>
        <taxon>Embryophyta</taxon>
        <taxon>Tracheophyta</taxon>
        <taxon>Spermatophyta</taxon>
        <taxon>Magnoliopsida</taxon>
        <taxon>eudicotyledons</taxon>
        <taxon>Gunneridae</taxon>
        <taxon>Pentapetalae</taxon>
        <taxon>rosids</taxon>
        <taxon>malvids</taxon>
        <taxon>Malvales</taxon>
        <taxon>Malvaceae</taxon>
        <taxon>Helicteroideae</taxon>
        <taxon>Durio</taxon>
    </lineage>
</organism>
<dbReference type="InterPro" id="IPR042197">
    <property type="entry name" value="Apaf_helical"/>
</dbReference>
<dbReference type="GO" id="GO:0043531">
    <property type="term" value="F:ADP binding"/>
    <property type="evidence" value="ECO:0007669"/>
    <property type="project" value="InterPro"/>
</dbReference>
<gene>
    <name evidence="8" type="primary">LOC111277438</name>
</gene>
<dbReference type="Gene3D" id="1.10.8.430">
    <property type="entry name" value="Helical domain of apoptotic protease-activating factors"/>
    <property type="match status" value="1"/>
</dbReference>
<dbReference type="Gene3D" id="3.40.50.300">
    <property type="entry name" value="P-loop containing nucleotide triphosphate hydrolases"/>
    <property type="match status" value="1"/>
</dbReference>
<dbReference type="PRINTS" id="PR00364">
    <property type="entry name" value="DISEASERSIST"/>
</dbReference>
<dbReference type="PANTHER" id="PTHR33463:SF203">
    <property type="entry name" value="AAA+ ATPASE DOMAIN-CONTAINING PROTEIN"/>
    <property type="match status" value="1"/>
</dbReference>